<evidence type="ECO:0000313" key="6">
    <source>
        <dbReference type="Proteomes" id="UP000765509"/>
    </source>
</evidence>
<dbReference type="OrthoDB" id="2514615at2759"/>
<sequence>MDSSKPYCLGILKTHVCLTNPIQKPFPPDDWIFLCHTSQNLFLYTRHQREALGSLPLDVTSALVPLLGDPNFFISCGPSGMWHTNLEKNPNQKVFIESFLKFNLYNKINITIPIVMFIFSFSSASIDIFDLIRKNSILIHQPATYNSSEHCGCSLISHLEPQPVISSQNVLLSPELHSQLLKIPSGNDLPQIESVIPFLKSSLKPHQKQGLAFLLDREAPNGKSANSLWLSKPSSSSTRINLIHRITKKQVNNLEDTFSHTPLGCLLADDMGLGKSIQCISLICMTLEDSKRDIPPSIHFINKKQKHSTLIICLPRLIKNWEDELKLHTDISRLKIVTYHGKKRKEIGLKKWSEADIVISSYHLLAHEFGKPNNIENSWIYHSEWYRVVLDEA</sequence>
<dbReference type="AlphaFoldDB" id="A0A9Q3Q8N4"/>
<evidence type="ECO:0000256" key="1">
    <source>
        <dbReference type="ARBA" id="ARBA00022741"/>
    </source>
</evidence>
<dbReference type="PANTHER" id="PTHR45626">
    <property type="entry name" value="TRANSCRIPTION TERMINATION FACTOR 2-RELATED"/>
    <property type="match status" value="1"/>
</dbReference>
<proteinExistence type="predicted"/>
<accession>A0A9Q3Q8N4</accession>
<dbReference type="InterPro" id="IPR050628">
    <property type="entry name" value="SNF2_RAD54_helicase_TF"/>
</dbReference>
<organism evidence="5 6">
    <name type="scientific">Austropuccinia psidii MF-1</name>
    <dbReference type="NCBI Taxonomy" id="1389203"/>
    <lineage>
        <taxon>Eukaryota</taxon>
        <taxon>Fungi</taxon>
        <taxon>Dikarya</taxon>
        <taxon>Basidiomycota</taxon>
        <taxon>Pucciniomycotina</taxon>
        <taxon>Pucciniomycetes</taxon>
        <taxon>Pucciniales</taxon>
        <taxon>Sphaerophragmiaceae</taxon>
        <taxon>Austropuccinia</taxon>
    </lineage>
</organism>
<dbReference type="EMBL" id="AVOT02135859">
    <property type="protein sequence ID" value="MBW0589821.1"/>
    <property type="molecule type" value="Genomic_DNA"/>
</dbReference>
<evidence type="ECO:0000313" key="5">
    <source>
        <dbReference type="EMBL" id="MBW0589821.1"/>
    </source>
</evidence>
<comment type="caution">
    <text evidence="5">The sequence shown here is derived from an EMBL/GenBank/DDBJ whole genome shotgun (WGS) entry which is preliminary data.</text>
</comment>
<dbReference type="GO" id="GO:0005524">
    <property type="term" value="F:ATP binding"/>
    <property type="evidence" value="ECO:0007669"/>
    <property type="project" value="UniProtKB-KW"/>
</dbReference>
<feature type="non-terminal residue" evidence="5">
    <location>
        <position position="393"/>
    </location>
</feature>
<dbReference type="GO" id="GO:0008094">
    <property type="term" value="F:ATP-dependent activity, acting on DNA"/>
    <property type="evidence" value="ECO:0007669"/>
    <property type="project" value="TreeGrafter"/>
</dbReference>
<dbReference type="Gene3D" id="3.40.50.10810">
    <property type="entry name" value="Tandem AAA-ATPase domain"/>
    <property type="match status" value="1"/>
</dbReference>
<dbReference type="PROSITE" id="PS51192">
    <property type="entry name" value="HELICASE_ATP_BIND_1"/>
    <property type="match status" value="1"/>
</dbReference>
<keyword evidence="1" id="KW-0547">Nucleotide-binding</keyword>
<dbReference type="Proteomes" id="UP000765509">
    <property type="component" value="Unassembled WGS sequence"/>
</dbReference>
<keyword evidence="3" id="KW-0067">ATP-binding</keyword>
<dbReference type="InterPro" id="IPR014001">
    <property type="entry name" value="Helicase_ATP-bd"/>
</dbReference>
<feature type="domain" description="Helicase ATP-binding" evidence="4">
    <location>
        <begin position="256"/>
        <end position="393"/>
    </location>
</feature>
<dbReference type="PANTHER" id="PTHR45626:SF22">
    <property type="entry name" value="DNA REPAIR PROTEIN RAD5"/>
    <property type="match status" value="1"/>
</dbReference>
<dbReference type="InterPro" id="IPR038718">
    <property type="entry name" value="SNF2-like_sf"/>
</dbReference>
<dbReference type="GO" id="GO:0005634">
    <property type="term" value="C:nucleus"/>
    <property type="evidence" value="ECO:0007669"/>
    <property type="project" value="TreeGrafter"/>
</dbReference>
<dbReference type="GO" id="GO:0006281">
    <property type="term" value="P:DNA repair"/>
    <property type="evidence" value="ECO:0007669"/>
    <property type="project" value="TreeGrafter"/>
</dbReference>
<gene>
    <name evidence="5" type="ORF">O181_129536</name>
</gene>
<name>A0A9Q3Q8N4_9BASI</name>
<dbReference type="Pfam" id="PF00176">
    <property type="entry name" value="SNF2-rel_dom"/>
    <property type="match status" value="1"/>
</dbReference>
<reference evidence="5" key="1">
    <citation type="submission" date="2021-03" db="EMBL/GenBank/DDBJ databases">
        <title>Draft genome sequence of rust myrtle Austropuccinia psidii MF-1, a brazilian biotype.</title>
        <authorList>
            <person name="Quecine M.C."/>
            <person name="Pachon D.M.R."/>
            <person name="Bonatelli M.L."/>
            <person name="Correr F.H."/>
            <person name="Franceschini L.M."/>
            <person name="Leite T.F."/>
            <person name="Margarido G.R.A."/>
            <person name="Almeida C.A."/>
            <person name="Ferrarezi J.A."/>
            <person name="Labate C.A."/>
        </authorList>
    </citation>
    <scope>NUCLEOTIDE SEQUENCE</scope>
    <source>
        <strain evidence="5">MF-1</strain>
    </source>
</reference>
<dbReference type="GO" id="GO:0016787">
    <property type="term" value="F:hydrolase activity"/>
    <property type="evidence" value="ECO:0007669"/>
    <property type="project" value="UniProtKB-KW"/>
</dbReference>
<dbReference type="InterPro" id="IPR000330">
    <property type="entry name" value="SNF2_N"/>
</dbReference>
<protein>
    <recommendedName>
        <fullName evidence="4">Helicase ATP-binding domain-containing protein</fullName>
    </recommendedName>
</protein>
<evidence type="ECO:0000259" key="4">
    <source>
        <dbReference type="PROSITE" id="PS51192"/>
    </source>
</evidence>
<dbReference type="InterPro" id="IPR027417">
    <property type="entry name" value="P-loop_NTPase"/>
</dbReference>
<evidence type="ECO:0000256" key="2">
    <source>
        <dbReference type="ARBA" id="ARBA00022801"/>
    </source>
</evidence>
<keyword evidence="6" id="KW-1185">Reference proteome</keyword>
<keyword evidence="2" id="KW-0378">Hydrolase</keyword>
<evidence type="ECO:0000256" key="3">
    <source>
        <dbReference type="ARBA" id="ARBA00022840"/>
    </source>
</evidence>
<dbReference type="SUPFAM" id="SSF52540">
    <property type="entry name" value="P-loop containing nucleoside triphosphate hydrolases"/>
    <property type="match status" value="1"/>
</dbReference>